<protein>
    <submittedName>
        <fullName evidence="1">Uncharacterized protein</fullName>
    </submittedName>
</protein>
<dbReference type="Proteomes" id="UP001430953">
    <property type="component" value="Unassembled WGS sequence"/>
</dbReference>
<reference evidence="1 2" key="1">
    <citation type="submission" date="2023-03" db="EMBL/GenBank/DDBJ databases">
        <title>High recombination rates correlate with genetic variation in Cardiocondyla obscurior ants.</title>
        <authorList>
            <person name="Errbii M."/>
        </authorList>
    </citation>
    <scope>NUCLEOTIDE SEQUENCE [LARGE SCALE GENOMIC DNA]</scope>
    <source>
        <strain evidence="1">Alpha-2009</strain>
        <tissue evidence="1">Whole body</tissue>
    </source>
</reference>
<comment type="caution">
    <text evidence="1">The sequence shown here is derived from an EMBL/GenBank/DDBJ whole genome shotgun (WGS) entry which is preliminary data.</text>
</comment>
<evidence type="ECO:0000313" key="1">
    <source>
        <dbReference type="EMBL" id="KAL0132324.1"/>
    </source>
</evidence>
<sequence length="38" mass="4725">MCNHKYNLVNHILNYFLNRVNSIYLKILYRSKSDYIFL</sequence>
<organism evidence="1 2">
    <name type="scientific">Cardiocondyla obscurior</name>
    <dbReference type="NCBI Taxonomy" id="286306"/>
    <lineage>
        <taxon>Eukaryota</taxon>
        <taxon>Metazoa</taxon>
        <taxon>Ecdysozoa</taxon>
        <taxon>Arthropoda</taxon>
        <taxon>Hexapoda</taxon>
        <taxon>Insecta</taxon>
        <taxon>Pterygota</taxon>
        <taxon>Neoptera</taxon>
        <taxon>Endopterygota</taxon>
        <taxon>Hymenoptera</taxon>
        <taxon>Apocrita</taxon>
        <taxon>Aculeata</taxon>
        <taxon>Formicoidea</taxon>
        <taxon>Formicidae</taxon>
        <taxon>Myrmicinae</taxon>
        <taxon>Cardiocondyla</taxon>
    </lineage>
</organism>
<accession>A0AAW2GYH6</accession>
<proteinExistence type="predicted"/>
<gene>
    <name evidence="1" type="ORF">PUN28_000248</name>
</gene>
<keyword evidence="2" id="KW-1185">Reference proteome</keyword>
<name>A0AAW2GYH6_9HYME</name>
<evidence type="ECO:0000313" key="2">
    <source>
        <dbReference type="Proteomes" id="UP001430953"/>
    </source>
</evidence>
<dbReference type="AlphaFoldDB" id="A0AAW2GYH6"/>
<dbReference type="EMBL" id="JADYXP020000001">
    <property type="protein sequence ID" value="KAL0132324.1"/>
    <property type="molecule type" value="Genomic_DNA"/>
</dbReference>